<dbReference type="EMBL" id="JACGCM010001497">
    <property type="protein sequence ID" value="KAF6154488.1"/>
    <property type="molecule type" value="Genomic_DNA"/>
</dbReference>
<dbReference type="OrthoDB" id="1166192at2759"/>
<reference evidence="2 3" key="1">
    <citation type="journal article" date="2020" name="IScience">
        <title>Genome Sequencing of the Endangered Kingdonia uniflora (Circaeasteraceae, Ranunculales) Reveals Potential Mechanisms of Evolutionary Specialization.</title>
        <authorList>
            <person name="Sun Y."/>
            <person name="Deng T."/>
            <person name="Zhang A."/>
            <person name="Moore M.J."/>
            <person name="Landis J.B."/>
            <person name="Lin N."/>
            <person name="Zhang H."/>
            <person name="Zhang X."/>
            <person name="Huang J."/>
            <person name="Zhang X."/>
            <person name="Sun H."/>
            <person name="Wang H."/>
        </authorList>
    </citation>
    <scope>NUCLEOTIDE SEQUENCE [LARGE SCALE GENOMIC DNA]</scope>
    <source>
        <strain evidence="2">TB1705</strain>
        <tissue evidence="2">Leaf</tissue>
    </source>
</reference>
<keyword evidence="3" id="KW-1185">Reference proteome</keyword>
<accession>A0A7J7MIC9</accession>
<name>A0A7J7MIC9_9MAGN</name>
<feature type="non-terminal residue" evidence="2">
    <location>
        <position position="1"/>
    </location>
</feature>
<dbReference type="AlphaFoldDB" id="A0A7J7MIC9"/>
<sequence>VKHNDMRKYKNDDKFWAKPPEEFRALNTYGSLTDVGSFRALLREAEDNPLNDYPDEEETSEDESEDKDEEKKGDEEEDGKDGESRGSSDEMIDVKSVSSDNEFDYNSRRYYNHAEDEVDL</sequence>
<organism evidence="2 3">
    <name type="scientific">Kingdonia uniflora</name>
    <dbReference type="NCBI Taxonomy" id="39325"/>
    <lineage>
        <taxon>Eukaryota</taxon>
        <taxon>Viridiplantae</taxon>
        <taxon>Streptophyta</taxon>
        <taxon>Embryophyta</taxon>
        <taxon>Tracheophyta</taxon>
        <taxon>Spermatophyta</taxon>
        <taxon>Magnoliopsida</taxon>
        <taxon>Ranunculales</taxon>
        <taxon>Circaeasteraceae</taxon>
        <taxon>Kingdonia</taxon>
    </lineage>
</organism>
<dbReference type="Proteomes" id="UP000541444">
    <property type="component" value="Unassembled WGS sequence"/>
</dbReference>
<comment type="caution">
    <text evidence="2">The sequence shown here is derived from an EMBL/GenBank/DDBJ whole genome shotgun (WGS) entry which is preliminary data.</text>
</comment>
<protein>
    <submittedName>
        <fullName evidence="2">Uncharacterized protein</fullName>
    </submittedName>
</protein>
<feature type="compositionally biased region" description="Acidic residues" evidence="1">
    <location>
        <begin position="47"/>
        <end position="68"/>
    </location>
</feature>
<evidence type="ECO:0000313" key="2">
    <source>
        <dbReference type="EMBL" id="KAF6154488.1"/>
    </source>
</evidence>
<evidence type="ECO:0000256" key="1">
    <source>
        <dbReference type="SAM" id="MobiDB-lite"/>
    </source>
</evidence>
<proteinExistence type="predicted"/>
<gene>
    <name evidence="2" type="ORF">GIB67_028380</name>
</gene>
<feature type="region of interest" description="Disordered" evidence="1">
    <location>
        <begin position="43"/>
        <end position="120"/>
    </location>
</feature>
<evidence type="ECO:0000313" key="3">
    <source>
        <dbReference type="Proteomes" id="UP000541444"/>
    </source>
</evidence>